<dbReference type="KEGG" id="ngr:NAEGRDRAFT_79697"/>
<organism evidence="3">
    <name type="scientific">Naegleria gruberi</name>
    <name type="common">Amoeba</name>
    <dbReference type="NCBI Taxonomy" id="5762"/>
    <lineage>
        <taxon>Eukaryota</taxon>
        <taxon>Discoba</taxon>
        <taxon>Heterolobosea</taxon>
        <taxon>Tetramitia</taxon>
        <taxon>Eutetramitia</taxon>
        <taxon>Vahlkampfiidae</taxon>
        <taxon>Naegleria</taxon>
    </lineage>
</organism>
<dbReference type="GO" id="GO:0035091">
    <property type="term" value="F:phosphatidylinositol binding"/>
    <property type="evidence" value="ECO:0007669"/>
    <property type="project" value="InterPro"/>
</dbReference>
<evidence type="ECO:0000313" key="2">
    <source>
        <dbReference type="EMBL" id="EFC44682.1"/>
    </source>
</evidence>
<dbReference type="Gene3D" id="3.30.1520.10">
    <property type="entry name" value="Phox-like domain"/>
    <property type="match status" value="1"/>
</dbReference>
<feature type="compositionally biased region" description="Polar residues" evidence="1">
    <location>
        <begin position="78"/>
        <end position="98"/>
    </location>
</feature>
<feature type="compositionally biased region" description="Polar residues" evidence="1">
    <location>
        <begin position="1"/>
        <end position="27"/>
    </location>
</feature>
<gene>
    <name evidence="2" type="ORF">NAEGRDRAFT_79697</name>
</gene>
<name>D2VEY4_NAEGR</name>
<dbReference type="InterPro" id="IPR036871">
    <property type="entry name" value="PX_dom_sf"/>
</dbReference>
<dbReference type="PANTHER" id="PTHR37458:SF1">
    <property type="entry name" value="THISBE"/>
    <property type="match status" value="1"/>
</dbReference>
<sequence>MSQTSSPSSGEENNASSEVVQQGQLTTPVRVRRFATIISNTSPMAGRFQKSSSNNSSPPDSNTANNNNNNNNNNTNNGKQDQQSPRVENSVSSSPVTITSQNNVQKVTWLSELAQEDQLLIPSAEFKCFKLSCPFIVVGTSKMKYQITMTVRNGKCSLSSHRRYSEVLKFHQRLAKVMKMTKELTNLFPAKVAFIIKNPEKRRKLGFEKYFDLLVMEIMTQLESSLSKDWIHQVVSIILEDLFDIQFVEDVINAMRRNGEKSNGFNNLIEDVASSINLSISLKQMHKSCISSSLSEHALLANVLLSESATKITTISELLLFESTQPKYLTTLFSSDYKKRDEYGGSYRLSEVDSIVDRDAQNTEYQILKLNLNRFGDRQSLDSILQSICSAIDVHVKTKNTMLRREIENLSRIDPAIKQLNEKGEKIRSEFLEEIFKDIYSTNTVSDNYPTYESEIQFIKKTLDSLASVSKQNKELEMKSSILFTQLLKAIQSHDKQLIQKTVEQITLKSQAIADVNEKLVEIVKSWLAYMDIHISKKNTEKDEVHKDFILLFLIPMIYSVISNKLGFSPSVMNLFFGLRSSSVTTEFELLSEKDLYIAPGPSHDPTSSPISSSSSNGEKSSANNSNNSTPTTPKKSSKKQNVFDEQLSICICEKVVDYAI</sequence>
<dbReference type="SUPFAM" id="SSF64268">
    <property type="entry name" value="PX domain"/>
    <property type="match status" value="1"/>
</dbReference>
<dbReference type="GeneID" id="8848611"/>
<dbReference type="AlphaFoldDB" id="D2VEY4"/>
<accession>D2VEY4</accession>
<dbReference type="InParanoid" id="D2VEY4"/>
<dbReference type="OrthoDB" id="10404260at2759"/>
<keyword evidence="3" id="KW-1185">Reference proteome</keyword>
<dbReference type="VEuPathDB" id="AmoebaDB:NAEGRDRAFT_79697"/>
<feature type="compositionally biased region" description="Low complexity" evidence="1">
    <location>
        <begin position="51"/>
        <end position="77"/>
    </location>
</feature>
<reference evidence="2 3" key="1">
    <citation type="journal article" date="2010" name="Cell">
        <title>The genome of Naegleria gruberi illuminates early eukaryotic versatility.</title>
        <authorList>
            <person name="Fritz-Laylin L.K."/>
            <person name="Prochnik S.E."/>
            <person name="Ginger M.L."/>
            <person name="Dacks J.B."/>
            <person name="Carpenter M.L."/>
            <person name="Field M.C."/>
            <person name="Kuo A."/>
            <person name="Paredez A."/>
            <person name="Chapman J."/>
            <person name="Pham J."/>
            <person name="Shu S."/>
            <person name="Neupane R."/>
            <person name="Cipriano M."/>
            <person name="Mancuso J."/>
            <person name="Tu H."/>
            <person name="Salamov A."/>
            <person name="Lindquist E."/>
            <person name="Shapiro H."/>
            <person name="Lucas S."/>
            <person name="Grigoriev I.V."/>
            <person name="Cande W.Z."/>
            <person name="Fulton C."/>
            <person name="Rokhsar D.S."/>
            <person name="Dawson S.C."/>
        </authorList>
    </citation>
    <scope>NUCLEOTIDE SEQUENCE [LARGE SCALE GENOMIC DNA]</scope>
    <source>
        <strain evidence="2 3">NEG-M</strain>
    </source>
</reference>
<feature type="region of interest" description="Disordered" evidence="1">
    <location>
        <begin position="1"/>
        <end position="98"/>
    </location>
</feature>
<dbReference type="RefSeq" id="XP_002677426.1">
    <property type="nucleotide sequence ID" value="XM_002677380.1"/>
</dbReference>
<feature type="region of interest" description="Disordered" evidence="1">
    <location>
        <begin position="599"/>
        <end position="642"/>
    </location>
</feature>
<dbReference type="OMA" id="ICICEKV"/>
<dbReference type="CDD" id="cd06093">
    <property type="entry name" value="PX_domain"/>
    <property type="match status" value="1"/>
</dbReference>
<evidence type="ECO:0000256" key="1">
    <source>
        <dbReference type="SAM" id="MobiDB-lite"/>
    </source>
</evidence>
<dbReference type="GO" id="GO:0048018">
    <property type="term" value="F:receptor ligand activity"/>
    <property type="evidence" value="ECO:0007669"/>
    <property type="project" value="TreeGrafter"/>
</dbReference>
<evidence type="ECO:0000313" key="3">
    <source>
        <dbReference type="Proteomes" id="UP000006671"/>
    </source>
</evidence>
<dbReference type="EMBL" id="GG738867">
    <property type="protein sequence ID" value="EFC44682.1"/>
    <property type="molecule type" value="Genomic_DNA"/>
</dbReference>
<protein>
    <submittedName>
        <fullName evidence="2">Predicted protein</fullName>
    </submittedName>
</protein>
<proteinExistence type="predicted"/>
<dbReference type="Proteomes" id="UP000006671">
    <property type="component" value="Unassembled WGS sequence"/>
</dbReference>
<dbReference type="GO" id="GO:0005615">
    <property type="term" value="C:extracellular space"/>
    <property type="evidence" value="ECO:0007669"/>
    <property type="project" value="TreeGrafter"/>
</dbReference>
<feature type="compositionally biased region" description="Low complexity" evidence="1">
    <location>
        <begin position="602"/>
        <end position="635"/>
    </location>
</feature>
<dbReference type="PANTHER" id="PTHR37458">
    <property type="entry name" value="THISBE"/>
    <property type="match status" value="1"/>
</dbReference>